<dbReference type="GO" id="GO:0004252">
    <property type="term" value="F:serine-type endopeptidase activity"/>
    <property type="evidence" value="ECO:0007669"/>
    <property type="project" value="InterPro"/>
</dbReference>
<dbReference type="Gene3D" id="3.40.50.200">
    <property type="entry name" value="Peptidase S8/S53 domain"/>
    <property type="match status" value="1"/>
</dbReference>
<evidence type="ECO:0000256" key="1">
    <source>
        <dbReference type="ARBA" id="ARBA00022729"/>
    </source>
</evidence>
<dbReference type="VEuPathDB" id="FungiDB:ASPACDRAFT_63271"/>
<reference evidence="7" key="1">
    <citation type="journal article" date="2017" name="Genome Biol.">
        <title>Comparative genomics reveals high biological diversity and specific adaptations in the industrially and medically important fungal genus Aspergillus.</title>
        <authorList>
            <person name="de Vries R.P."/>
            <person name="Riley R."/>
            <person name="Wiebenga A."/>
            <person name="Aguilar-Osorio G."/>
            <person name="Amillis S."/>
            <person name="Uchima C.A."/>
            <person name="Anderluh G."/>
            <person name="Asadollahi M."/>
            <person name="Askin M."/>
            <person name="Barry K."/>
            <person name="Battaglia E."/>
            <person name="Bayram O."/>
            <person name="Benocci T."/>
            <person name="Braus-Stromeyer S.A."/>
            <person name="Caldana C."/>
            <person name="Canovas D."/>
            <person name="Cerqueira G.C."/>
            <person name="Chen F."/>
            <person name="Chen W."/>
            <person name="Choi C."/>
            <person name="Clum A."/>
            <person name="Dos Santos R.A."/>
            <person name="Damasio A.R."/>
            <person name="Diallinas G."/>
            <person name="Emri T."/>
            <person name="Fekete E."/>
            <person name="Flipphi M."/>
            <person name="Freyberg S."/>
            <person name="Gallo A."/>
            <person name="Gournas C."/>
            <person name="Habgood R."/>
            <person name="Hainaut M."/>
            <person name="Harispe M.L."/>
            <person name="Henrissat B."/>
            <person name="Hilden K.S."/>
            <person name="Hope R."/>
            <person name="Hossain A."/>
            <person name="Karabika E."/>
            <person name="Karaffa L."/>
            <person name="Karanyi Z."/>
            <person name="Krasevec N."/>
            <person name="Kuo A."/>
            <person name="Kusch H."/>
            <person name="LaButti K."/>
            <person name="Lagendijk E.L."/>
            <person name="Lapidus A."/>
            <person name="Levasseur A."/>
            <person name="Lindquist E."/>
            <person name="Lipzen A."/>
            <person name="Logrieco A.F."/>
            <person name="MacCabe A."/>
            <person name="Maekelae M.R."/>
            <person name="Malavazi I."/>
            <person name="Melin P."/>
            <person name="Meyer V."/>
            <person name="Mielnichuk N."/>
            <person name="Miskei M."/>
            <person name="Molnar A.P."/>
            <person name="Mule G."/>
            <person name="Ngan C.Y."/>
            <person name="Orejas M."/>
            <person name="Orosz E."/>
            <person name="Ouedraogo J.P."/>
            <person name="Overkamp K.M."/>
            <person name="Park H.-S."/>
            <person name="Perrone G."/>
            <person name="Piumi F."/>
            <person name="Punt P.J."/>
            <person name="Ram A.F."/>
            <person name="Ramon A."/>
            <person name="Rauscher S."/>
            <person name="Record E."/>
            <person name="Riano-Pachon D.M."/>
            <person name="Robert V."/>
            <person name="Roehrig J."/>
            <person name="Ruller R."/>
            <person name="Salamov A."/>
            <person name="Salih N.S."/>
            <person name="Samson R.A."/>
            <person name="Sandor E."/>
            <person name="Sanguinetti M."/>
            <person name="Schuetze T."/>
            <person name="Sepcic K."/>
            <person name="Shelest E."/>
            <person name="Sherlock G."/>
            <person name="Sophianopoulou V."/>
            <person name="Squina F.M."/>
            <person name="Sun H."/>
            <person name="Susca A."/>
            <person name="Todd R.B."/>
            <person name="Tsang A."/>
            <person name="Unkles S.E."/>
            <person name="van de Wiele N."/>
            <person name="van Rossen-Uffink D."/>
            <person name="Oliveira J.V."/>
            <person name="Vesth T.C."/>
            <person name="Visser J."/>
            <person name="Yu J.-H."/>
            <person name="Zhou M."/>
            <person name="Andersen M.R."/>
            <person name="Archer D.B."/>
            <person name="Baker S.E."/>
            <person name="Benoit I."/>
            <person name="Brakhage A.A."/>
            <person name="Braus G.H."/>
            <person name="Fischer R."/>
            <person name="Frisvad J.C."/>
            <person name="Goldman G.H."/>
            <person name="Houbraken J."/>
            <person name="Oakley B."/>
            <person name="Pocsi I."/>
            <person name="Scazzocchio C."/>
            <person name="Seiboth B."/>
            <person name="vanKuyk P.A."/>
            <person name="Wortman J."/>
            <person name="Dyer P.S."/>
            <person name="Grigoriev I.V."/>
        </authorList>
    </citation>
    <scope>NUCLEOTIDE SEQUENCE [LARGE SCALE GENOMIC DNA]</scope>
    <source>
        <strain evidence="7">ATCC 16872 / CBS 172.66 / WB 5094</strain>
    </source>
</reference>
<dbReference type="Pfam" id="PF01822">
    <property type="entry name" value="WSC"/>
    <property type="match status" value="1"/>
</dbReference>
<evidence type="ECO:0000256" key="2">
    <source>
        <dbReference type="ARBA" id="ARBA00022737"/>
    </source>
</evidence>
<name>A0A1L9WLC4_ASPA1</name>
<evidence type="ECO:0000313" key="6">
    <source>
        <dbReference type="EMBL" id="OJJ96959.1"/>
    </source>
</evidence>
<proteinExistence type="predicted"/>
<evidence type="ECO:0000256" key="3">
    <source>
        <dbReference type="ARBA" id="ARBA00023145"/>
    </source>
</evidence>
<dbReference type="PANTHER" id="PTHR45964:SF9">
    <property type="entry name" value="SULFOTRANSFERASE"/>
    <property type="match status" value="1"/>
</dbReference>
<dbReference type="RefSeq" id="XP_020053299.1">
    <property type="nucleotide sequence ID" value="XM_020203865.1"/>
</dbReference>
<gene>
    <name evidence="6" type="ORF">ASPACDRAFT_63271</name>
</gene>
<dbReference type="EMBL" id="KV878984">
    <property type="protein sequence ID" value="OJJ96959.1"/>
    <property type="molecule type" value="Genomic_DNA"/>
</dbReference>
<feature type="domain" description="WSC" evidence="5">
    <location>
        <begin position="207"/>
        <end position="305"/>
    </location>
</feature>
<dbReference type="AlphaFoldDB" id="A0A1L9WLC4"/>
<dbReference type="OrthoDB" id="5985073at2759"/>
<dbReference type="Pfam" id="PF00082">
    <property type="entry name" value="Peptidase_S8"/>
    <property type="match status" value="1"/>
</dbReference>
<dbReference type="CDD" id="cd00306">
    <property type="entry name" value="Peptidases_S8_S53"/>
    <property type="match status" value="1"/>
</dbReference>
<dbReference type="GeneID" id="30977679"/>
<evidence type="ECO:0000313" key="7">
    <source>
        <dbReference type="Proteomes" id="UP000184546"/>
    </source>
</evidence>
<evidence type="ECO:0000256" key="4">
    <source>
        <dbReference type="SAM" id="SignalP"/>
    </source>
</evidence>
<dbReference type="InterPro" id="IPR036852">
    <property type="entry name" value="Peptidase_S8/S53_dom_sf"/>
</dbReference>
<dbReference type="Proteomes" id="UP000184546">
    <property type="component" value="Unassembled WGS sequence"/>
</dbReference>
<sequence length="1084" mass="117416">MTVGRAVAWLYALGLVASSAAGPLRAPLSAPKNVRRATSSADPSCPDGFFCQQLDCPSDVVCPSGETCINFEGNYACAPPGLQWCALNPTTLQGVGCDSGLCWLGFLLTIGAAMATATRLTQSAATSPASSAVLEPRIDVFEYDDLFAAGRAFLDHYDEYYHEKHHKRYDYNWQDYHDYYFDLYHLEDDHYHFFNLFHFDDIEVHHDHDYLICLFHPHPTNPKSPRVLVADSKEDATGMTVEACVSLAKAGAWRYAGVEYSTQCFVGNTIHDGTAYSDSDCNMPCSGNAGETCGGGNRVQIYADRTWEDPTYAELADAVHQYNASVWQALQVLESYQNHLDTLQGLLQSSSAKVKRADQSDYEEIELQMMGDQSDANAASSSLSAAKSNGDRLLTLGRRLDTIDEDDPRVSEDAFEEWDNAVDALQSQMIEVIRDLNANLVELSDAIAAGVAPAIDAAASISQLRITINAIGLPVSAAASATGIFLVMATLAALFESNGSPPVATPTIMPTTTTMMTTATSTTSSSTSSTSCAATATTNPVIIMTVEGTTVEEFQDFVATLPKDPEALQFTESWQPNFVYMGIVDQCTAEKFNGNPIVDAWSVDGEIDLDSNDDTLDDAVSAKKRSYGTTPAVASHPGSMINPSDEPWLNDNNLNATERQPHLQARIEPTTNSRFYLQQQSPGHLQWLSQVSRYSNLYGNYLSFDDLIYNDPSNANANGAPIVYVIDSAFLAGHESFADRLYDSFGVDDVGTRKTGLTIVPRNGHGTCMASLATGAYHSMGKTARLVAVELVISKSGVILEMRARRAAFVFHEIYRHIVNNGAQGNAVISMSFGGPRQAFLWGGSLNPLDEPQRDVFDKYLQWFYDLGAAVICSAGNDATQQREPAQLDLNYLYPRGKGGADTPLIVVGNALFDNSRNPTSQFRDEEQRGILTLYNVGTNVDCATVGYNDQGVDTSQLNVYAVEPAGSSQATAITAGMVAYYLSQPDLRAQFMANGLGSMSQAIKTYLQNTANQYKLDAGLTDGIPRAALGDVVPCTGGAAGRPVINPNPFVPAATDLRQLVRTQVTDGTTVVIQNGPQCWDLT</sequence>
<dbReference type="OMA" id="NPGQTCG"/>
<dbReference type="GO" id="GO:0006508">
    <property type="term" value="P:proteolysis"/>
    <property type="evidence" value="ECO:0007669"/>
    <property type="project" value="InterPro"/>
</dbReference>
<dbReference type="PROSITE" id="PS51212">
    <property type="entry name" value="WSC"/>
    <property type="match status" value="1"/>
</dbReference>
<keyword evidence="7" id="KW-1185">Reference proteome</keyword>
<protein>
    <recommendedName>
        <fullName evidence="5">WSC domain-containing protein</fullName>
    </recommendedName>
</protein>
<accession>A0A1L9WLC4</accession>
<dbReference type="SMART" id="SM00321">
    <property type="entry name" value="WSC"/>
    <property type="match status" value="1"/>
</dbReference>
<keyword evidence="1 4" id="KW-0732">Signal</keyword>
<evidence type="ECO:0000259" key="5">
    <source>
        <dbReference type="PROSITE" id="PS51212"/>
    </source>
</evidence>
<organism evidence="6 7">
    <name type="scientific">Aspergillus aculeatus (strain ATCC 16872 / CBS 172.66 / WB 5094)</name>
    <dbReference type="NCBI Taxonomy" id="690307"/>
    <lineage>
        <taxon>Eukaryota</taxon>
        <taxon>Fungi</taxon>
        <taxon>Dikarya</taxon>
        <taxon>Ascomycota</taxon>
        <taxon>Pezizomycotina</taxon>
        <taxon>Eurotiomycetes</taxon>
        <taxon>Eurotiomycetidae</taxon>
        <taxon>Eurotiales</taxon>
        <taxon>Aspergillaceae</taxon>
        <taxon>Aspergillus</taxon>
        <taxon>Aspergillus subgen. Circumdati</taxon>
    </lineage>
</organism>
<feature type="chain" id="PRO_5012228433" description="WSC domain-containing protein" evidence="4">
    <location>
        <begin position="22"/>
        <end position="1084"/>
    </location>
</feature>
<dbReference type="InterPro" id="IPR002889">
    <property type="entry name" value="WSC_carb-bd"/>
</dbReference>
<dbReference type="SUPFAM" id="SSF52743">
    <property type="entry name" value="Subtilisin-like"/>
    <property type="match status" value="1"/>
</dbReference>
<dbReference type="PANTHER" id="PTHR45964">
    <property type="entry name" value="WSCD FAMILY MEMBER CG9164"/>
    <property type="match status" value="1"/>
</dbReference>
<dbReference type="InterPro" id="IPR051589">
    <property type="entry name" value="Sialate-O-sulfotransferase"/>
</dbReference>
<dbReference type="InterPro" id="IPR000209">
    <property type="entry name" value="Peptidase_S8/S53_dom"/>
</dbReference>
<feature type="signal peptide" evidence="4">
    <location>
        <begin position="1"/>
        <end position="21"/>
    </location>
</feature>
<keyword evidence="3" id="KW-0865">Zymogen</keyword>
<keyword evidence="2" id="KW-0677">Repeat</keyword>
<dbReference type="STRING" id="690307.A0A1L9WLC4"/>